<dbReference type="Pfam" id="PF12043">
    <property type="entry name" value="DUF3527"/>
    <property type="match status" value="2"/>
</dbReference>
<dbReference type="EMBL" id="LFYR01000337">
    <property type="protein sequence ID" value="KMZ74435.1"/>
    <property type="molecule type" value="Genomic_DNA"/>
</dbReference>
<dbReference type="InterPro" id="IPR021916">
    <property type="entry name" value="DUF3527"/>
</dbReference>
<gene>
    <name evidence="1" type="ORF">ZOSMA_129G00280</name>
</gene>
<organism evidence="1 2">
    <name type="scientific">Zostera marina</name>
    <name type="common">Eelgrass</name>
    <dbReference type="NCBI Taxonomy" id="29655"/>
    <lineage>
        <taxon>Eukaryota</taxon>
        <taxon>Viridiplantae</taxon>
        <taxon>Streptophyta</taxon>
        <taxon>Embryophyta</taxon>
        <taxon>Tracheophyta</taxon>
        <taxon>Spermatophyta</taxon>
        <taxon>Magnoliopsida</taxon>
        <taxon>Liliopsida</taxon>
        <taxon>Zosteraceae</taxon>
        <taxon>Zostera</taxon>
    </lineage>
</organism>
<dbReference type="Proteomes" id="UP000036987">
    <property type="component" value="Unassembled WGS sequence"/>
</dbReference>
<sequence>MKELSFQDFDDYRSSVPSRPIGLSLQRFNDDDGDVVMRRRGSVYQSSREVRSNIRKKLIKHERKEGDLTSSLLASSSSQTQSNADFLSFEIVDRSLSLCCHHNKTSRPSPSSDQSKMIPNSDIPDLSFRIPAEGKYVSGCSSSQNNGDGDGFRKTLKSRYGGLHSKRMQEVPKLQSKYQRNLSASVLHKPPLDDSLLTENGSNGDCALTSLSPIHLSGVLKSERRINSGAMSFQFFLNNSEDVLSAKVWKTKSAFNWVYTFHKNNRKISTDRSVQLLKNKCRQNLQIIGQMQVSCYLCSEINKRSVDTSMIMEFVLHDIARARRNSGTREHLAEMKCCNDDDLESPDDSKPWLSMELLPHLEIAAVSLQVPPVKENENSRMNSNFLSPQNMKVIIPSGSHGLPFDDESCPSTLLDRWRSDGVCDCGGWDMGCPIDVFDNNMMKMQHHRQHQSLNLFNQGANDGIPTLTLRADEEGEYSVSFHAKFSALQAFAVCVATLDALDPPSMHSHVTLSRTKSLQLLLEEEVRHFLSAAVSKKDNTMAKKGPLACRKKQ</sequence>
<evidence type="ECO:0000313" key="2">
    <source>
        <dbReference type="Proteomes" id="UP000036987"/>
    </source>
</evidence>
<reference evidence="2" key="1">
    <citation type="journal article" date="2016" name="Nature">
        <title>The genome of the seagrass Zostera marina reveals angiosperm adaptation to the sea.</title>
        <authorList>
            <person name="Olsen J.L."/>
            <person name="Rouze P."/>
            <person name="Verhelst B."/>
            <person name="Lin Y.-C."/>
            <person name="Bayer T."/>
            <person name="Collen J."/>
            <person name="Dattolo E."/>
            <person name="De Paoli E."/>
            <person name="Dittami S."/>
            <person name="Maumus F."/>
            <person name="Michel G."/>
            <person name="Kersting A."/>
            <person name="Lauritano C."/>
            <person name="Lohaus R."/>
            <person name="Toepel M."/>
            <person name="Tonon T."/>
            <person name="Vanneste K."/>
            <person name="Amirebrahimi M."/>
            <person name="Brakel J."/>
            <person name="Bostroem C."/>
            <person name="Chovatia M."/>
            <person name="Grimwood J."/>
            <person name="Jenkins J.W."/>
            <person name="Jueterbock A."/>
            <person name="Mraz A."/>
            <person name="Stam W.T."/>
            <person name="Tice H."/>
            <person name="Bornberg-Bauer E."/>
            <person name="Green P.J."/>
            <person name="Pearson G.A."/>
            <person name="Procaccini G."/>
            <person name="Duarte C.M."/>
            <person name="Schmutz J."/>
            <person name="Reusch T.B.H."/>
            <person name="Van de Peer Y."/>
        </authorList>
    </citation>
    <scope>NUCLEOTIDE SEQUENCE [LARGE SCALE GENOMIC DNA]</scope>
    <source>
        <strain evidence="2">cv. Finnish</strain>
    </source>
</reference>
<comment type="caution">
    <text evidence="1">The sequence shown here is derived from an EMBL/GenBank/DDBJ whole genome shotgun (WGS) entry which is preliminary data.</text>
</comment>
<proteinExistence type="predicted"/>
<dbReference type="OrthoDB" id="1939710at2759"/>
<evidence type="ECO:0000313" key="1">
    <source>
        <dbReference type="EMBL" id="KMZ74435.1"/>
    </source>
</evidence>
<accession>A0A0K9Q1U7</accession>
<keyword evidence="2" id="KW-1185">Reference proteome</keyword>
<protein>
    <submittedName>
        <fullName evidence="1">Uncharacterized protein</fullName>
    </submittedName>
</protein>
<dbReference type="AlphaFoldDB" id="A0A0K9Q1U7"/>
<name>A0A0K9Q1U7_ZOSMR</name>
<dbReference type="PANTHER" id="PTHR31390:SF0">
    <property type="entry name" value="DOMAIN PROTEIN, PUTATIVE (DUF3527)-RELATED"/>
    <property type="match status" value="1"/>
</dbReference>
<dbReference type="PANTHER" id="PTHR31390">
    <property type="entry name" value="EXPRESSED PROTEIN"/>
    <property type="match status" value="1"/>
</dbReference>